<comment type="catalytic activity">
    <reaction evidence="1">
        <text>Hydrolysis of (1-&gt;3)-beta-D-glucosidic linkages in (1-&gt;3)-beta-D-glucans.</text>
        <dbReference type="EC" id="3.2.1.39"/>
    </reaction>
</comment>
<evidence type="ECO:0000313" key="13">
    <source>
        <dbReference type="Proteomes" id="UP000002669"/>
    </source>
</evidence>
<dbReference type="VEuPathDB" id="FungiDB:MGYG_04970"/>
<dbReference type="STRING" id="535722.E4UXS3"/>
<feature type="domain" description="Cell wall protein YJL171C/Tos1 C-terminal" evidence="10">
    <location>
        <begin position="195"/>
        <end position="421"/>
    </location>
</feature>
<evidence type="ECO:0000256" key="9">
    <source>
        <dbReference type="SAM" id="SignalP"/>
    </source>
</evidence>
<keyword evidence="7" id="KW-0961">Cell wall biogenesis/degradation</keyword>
<feature type="chain" id="PRO_5003190822" description="glucan endo-1,3-beta-D-glucosidase" evidence="9">
    <location>
        <begin position="21"/>
        <end position="436"/>
    </location>
</feature>
<evidence type="ECO:0000256" key="8">
    <source>
        <dbReference type="SAM" id="MobiDB-lite"/>
    </source>
</evidence>
<keyword evidence="5" id="KW-0378">Hydrolase</keyword>
<dbReference type="PANTHER" id="PTHR31737:SF2">
    <property type="entry name" value="PROTEIN TOS1"/>
    <property type="match status" value="1"/>
</dbReference>
<feature type="domain" description="Cell wall protein YJL171C/Tos1 N-terminal" evidence="11">
    <location>
        <begin position="38"/>
        <end position="98"/>
    </location>
</feature>
<dbReference type="RefSeq" id="XP_003172379.1">
    <property type="nucleotide sequence ID" value="XM_003172331.1"/>
</dbReference>
<evidence type="ECO:0000256" key="7">
    <source>
        <dbReference type="ARBA" id="ARBA00023316"/>
    </source>
</evidence>
<feature type="compositionally biased region" description="Basic residues" evidence="8">
    <location>
        <begin position="114"/>
        <end position="126"/>
    </location>
</feature>
<dbReference type="HOGENOM" id="CLU_030276_0_0_1"/>
<evidence type="ECO:0000256" key="1">
    <source>
        <dbReference type="ARBA" id="ARBA00000382"/>
    </source>
</evidence>
<dbReference type="FunCoup" id="E4UXS3">
    <property type="interactions" value="38"/>
</dbReference>
<evidence type="ECO:0000259" key="10">
    <source>
        <dbReference type="Pfam" id="PF10287"/>
    </source>
</evidence>
<dbReference type="OrthoDB" id="118256at2759"/>
<feature type="signal peptide" evidence="9">
    <location>
        <begin position="1"/>
        <end position="20"/>
    </location>
</feature>
<dbReference type="eggNOG" id="ENOG502QSI7">
    <property type="taxonomic scope" value="Eukaryota"/>
</dbReference>
<accession>E4UXS3</accession>
<keyword evidence="4 9" id="KW-0732">Signal</keyword>
<dbReference type="InParanoid" id="E4UXS3"/>
<reference evidence="13" key="1">
    <citation type="journal article" date="2012" name="MBio">
        <title>Comparative genome analysis of Trichophyton rubrum and related dermatophytes reveals candidate genes involved in infection.</title>
        <authorList>
            <person name="Martinez D.A."/>
            <person name="Oliver B.G."/>
            <person name="Graeser Y."/>
            <person name="Goldberg J.M."/>
            <person name="Li W."/>
            <person name="Martinez-Rossi N.M."/>
            <person name="Monod M."/>
            <person name="Shelest E."/>
            <person name="Barton R.C."/>
            <person name="Birch E."/>
            <person name="Brakhage A.A."/>
            <person name="Chen Z."/>
            <person name="Gurr S.J."/>
            <person name="Heiman D."/>
            <person name="Heitman J."/>
            <person name="Kosti I."/>
            <person name="Rossi A."/>
            <person name="Saif S."/>
            <person name="Samalova M."/>
            <person name="Saunders C.W."/>
            <person name="Shea T."/>
            <person name="Summerbell R.C."/>
            <person name="Xu J."/>
            <person name="Young S."/>
            <person name="Zeng Q."/>
            <person name="Birren B.W."/>
            <person name="Cuomo C.A."/>
            <person name="White T.C."/>
        </authorList>
    </citation>
    <scope>NUCLEOTIDE SEQUENCE [LARGE SCALE GENOMIC DNA]</scope>
    <source>
        <strain evidence="13">ATCC MYA-4604 / CBS 118893</strain>
    </source>
</reference>
<feature type="region of interest" description="Disordered" evidence="8">
    <location>
        <begin position="106"/>
        <end position="128"/>
    </location>
</feature>
<protein>
    <recommendedName>
        <fullName evidence="3">glucan endo-1,3-beta-D-glucosidase</fullName>
        <ecNumber evidence="3">3.2.1.39</ecNumber>
    </recommendedName>
</protein>
<name>E4UXS3_ARTGP</name>
<keyword evidence="6" id="KW-0326">Glycosidase</keyword>
<evidence type="ECO:0000256" key="3">
    <source>
        <dbReference type="ARBA" id="ARBA00012780"/>
    </source>
</evidence>
<evidence type="ECO:0000313" key="12">
    <source>
        <dbReference type="EMBL" id="EFR01968.1"/>
    </source>
</evidence>
<sequence length="436" mass="46895">MRYSFYLGAALAASVTTVSAEAGCTNDGGNWYCEAVDLIKYAGFKTSGTYDEVSSMDAGSMTCGTQSKSYDSAFGPLGEELSMHFRGPLNLHNVAVYNLGSETSKRDLKPSIHERRHGHSHQRFHEKRAVGDKVVATINGQVVSWTNEYGGGAPAAPTPAPGSNDPHVKSTGGDSYDKPKSPSKGSSKAPTIPAGKWGRVAYYSSESGESNGLTFLNNEGAWAKGVTQAFGCALSLAADNLFGIASTPSTPKESSVPDGKEIIIMTDKQCDGDSCGFTRPGATAYHGFGGQDKIFLVKLDMPYTGKRSDSIYNPVDMPAFWLLNAKIPLVSQYPPNPKCTCWPNCGEFDVLEVLAPGDRRCKSTYHTEQPHSGGSSYYFDRPTEPTTVAVVFNSGDKTLYVKVLKDMKDFPETLDPEEVKKICSDVPKTNVFALAS</sequence>
<evidence type="ECO:0000256" key="6">
    <source>
        <dbReference type="ARBA" id="ARBA00023295"/>
    </source>
</evidence>
<evidence type="ECO:0000256" key="4">
    <source>
        <dbReference type="ARBA" id="ARBA00022729"/>
    </source>
</evidence>
<dbReference type="PANTHER" id="PTHR31737">
    <property type="entry name" value="PROTEIN TOS1"/>
    <property type="match status" value="1"/>
</dbReference>
<dbReference type="Pfam" id="PF10287">
    <property type="entry name" value="YJL171C_Tos1_C"/>
    <property type="match status" value="1"/>
</dbReference>
<proteinExistence type="inferred from homology"/>
<dbReference type="GO" id="GO:0009277">
    <property type="term" value="C:fungal-type cell wall"/>
    <property type="evidence" value="ECO:0007669"/>
    <property type="project" value="TreeGrafter"/>
</dbReference>
<evidence type="ECO:0000259" key="11">
    <source>
        <dbReference type="Pfam" id="PF10290"/>
    </source>
</evidence>
<dbReference type="EC" id="3.2.1.39" evidence="3"/>
<dbReference type="OMA" id="NQDMPAI"/>
<dbReference type="GO" id="GO:0071555">
    <property type="term" value="P:cell wall organization"/>
    <property type="evidence" value="ECO:0007669"/>
    <property type="project" value="UniProtKB-KW"/>
</dbReference>
<organism evidence="13">
    <name type="scientific">Arthroderma gypseum (strain ATCC MYA-4604 / CBS 118893)</name>
    <name type="common">Microsporum gypseum</name>
    <dbReference type="NCBI Taxonomy" id="535722"/>
    <lineage>
        <taxon>Eukaryota</taxon>
        <taxon>Fungi</taxon>
        <taxon>Dikarya</taxon>
        <taxon>Ascomycota</taxon>
        <taxon>Pezizomycotina</taxon>
        <taxon>Eurotiomycetes</taxon>
        <taxon>Eurotiomycetidae</taxon>
        <taxon>Onygenales</taxon>
        <taxon>Arthrodermataceae</taxon>
        <taxon>Nannizzia</taxon>
    </lineage>
</organism>
<gene>
    <name evidence="12" type="ORF">MGYG_04970</name>
</gene>
<dbReference type="InterPro" id="IPR018805">
    <property type="entry name" value="YJL171C/Tos1_C"/>
</dbReference>
<dbReference type="Pfam" id="PF10290">
    <property type="entry name" value="YJL171C_Tos1_N"/>
    <property type="match status" value="1"/>
</dbReference>
<comment type="similarity">
    <text evidence="2">Belongs to the PGA52 family.</text>
</comment>
<dbReference type="Gene3D" id="2.60.120.200">
    <property type="match status" value="1"/>
</dbReference>
<feature type="region of interest" description="Disordered" evidence="8">
    <location>
        <begin position="149"/>
        <end position="192"/>
    </location>
</feature>
<evidence type="ECO:0000256" key="2">
    <source>
        <dbReference type="ARBA" id="ARBA00006055"/>
    </source>
</evidence>
<evidence type="ECO:0000256" key="5">
    <source>
        <dbReference type="ARBA" id="ARBA00022801"/>
    </source>
</evidence>
<dbReference type="Proteomes" id="UP000002669">
    <property type="component" value="Unassembled WGS sequence"/>
</dbReference>
<dbReference type="EMBL" id="DS989825">
    <property type="protein sequence ID" value="EFR01968.1"/>
    <property type="molecule type" value="Genomic_DNA"/>
</dbReference>
<dbReference type="GeneID" id="10027648"/>
<dbReference type="GO" id="GO:0042973">
    <property type="term" value="F:glucan endo-1,3-beta-D-glucosidase activity"/>
    <property type="evidence" value="ECO:0007669"/>
    <property type="project" value="UniProtKB-EC"/>
</dbReference>
<dbReference type="InterPro" id="IPR018807">
    <property type="entry name" value="YJL171C/Tos1_N"/>
</dbReference>
<keyword evidence="13" id="KW-1185">Reference proteome</keyword>
<dbReference type="AlphaFoldDB" id="E4UXS3"/>